<keyword evidence="2" id="KW-0805">Transcription regulation</keyword>
<gene>
    <name evidence="6" type="ORF">B1B05_13950</name>
    <name evidence="7" type="ORF">SAMN05443094_1075</name>
</gene>
<dbReference type="PROSITE" id="PS50931">
    <property type="entry name" value="HTH_LYSR"/>
    <property type="match status" value="1"/>
</dbReference>
<dbReference type="FunFam" id="1.10.10.10:FF:000001">
    <property type="entry name" value="LysR family transcriptional regulator"/>
    <property type="match status" value="1"/>
</dbReference>
<dbReference type="InterPro" id="IPR000847">
    <property type="entry name" value="LysR_HTH_N"/>
</dbReference>
<dbReference type="Proteomes" id="UP000215545">
    <property type="component" value="Unassembled WGS sequence"/>
</dbReference>
<dbReference type="Gene3D" id="3.40.190.10">
    <property type="entry name" value="Periplasmic binding protein-like II"/>
    <property type="match status" value="1"/>
</dbReference>
<evidence type="ECO:0000256" key="3">
    <source>
        <dbReference type="ARBA" id="ARBA00023125"/>
    </source>
</evidence>
<keyword evidence="9" id="KW-1185">Reference proteome</keyword>
<organism evidence="7 8">
    <name type="scientific">Domibacillus enclensis</name>
    <dbReference type="NCBI Taxonomy" id="1017273"/>
    <lineage>
        <taxon>Bacteria</taxon>
        <taxon>Bacillati</taxon>
        <taxon>Bacillota</taxon>
        <taxon>Bacilli</taxon>
        <taxon>Bacillales</taxon>
        <taxon>Bacillaceae</taxon>
        <taxon>Domibacillus</taxon>
    </lineage>
</organism>
<dbReference type="PRINTS" id="PR00039">
    <property type="entry name" value="HTHLYSR"/>
</dbReference>
<dbReference type="SUPFAM" id="SSF53850">
    <property type="entry name" value="Periplasmic binding protein-like II"/>
    <property type="match status" value="1"/>
</dbReference>
<reference evidence="7 8" key="1">
    <citation type="submission" date="2017-01" db="EMBL/GenBank/DDBJ databases">
        <authorList>
            <person name="Mah S.A."/>
            <person name="Swanson W.J."/>
            <person name="Moy G.W."/>
            <person name="Vacquier V.D."/>
        </authorList>
    </citation>
    <scope>NUCLEOTIDE SEQUENCE [LARGE SCALE GENOMIC DNA]</scope>
    <source>
        <strain evidence="7 8">NIO-1016</strain>
    </source>
</reference>
<protein>
    <submittedName>
        <fullName evidence="7">LysR substrate binding domain-containing protein</fullName>
    </submittedName>
</protein>
<dbReference type="Proteomes" id="UP000186385">
    <property type="component" value="Unassembled WGS sequence"/>
</dbReference>
<dbReference type="SUPFAM" id="SSF46785">
    <property type="entry name" value="Winged helix' DNA-binding domain"/>
    <property type="match status" value="1"/>
</dbReference>
<dbReference type="InterPro" id="IPR005119">
    <property type="entry name" value="LysR_subst-bd"/>
</dbReference>
<dbReference type="InterPro" id="IPR036390">
    <property type="entry name" value="WH_DNA-bd_sf"/>
</dbReference>
<evidence type="ECO:0000313" key="9">
    <source>
        <dbReference type="Proteomes" id="UP000215545"/>
    </source>
</evidence>
<name>A0A1N6ZYS4_9BACI</name>
<evidence type="ECO:0000259" key="5">
    <source>
        <dbReference type="PROSITE" id="PS50931"/>
    </source>
</evidence>
<dbReference type="Gene3D" id="1.10.10.10">
    <property type="entry name" value="Winged helix-like DNA-binding domain superfamily/Winged helix DNA-binding domain"/>
    <property type="match status" value="1"/>
</dbReference>
<reference evidence="9" key="2">
    <citation type="submission" date="2017-03" db="EMBL/GenBank/DDBJ databases">
        <title>Bacillus sp. V-88(T) DSM27956, whole genome shotgun sequencing project.</title>
        <authorList>
            <person name="Dastager S.G."/>
            <person name="Neurgaonkar P.S."/>
            <person name="Dharne M.S."/>
        </authorList>
    </citation>
    <scope>NUCLEOTIDE SEQUENCE [LARGE SCALE GENOMIC DNA]</scope>
    <source>
        <strain evidence="9">DSM 25145</strain>
    </source>
</reference>
<accession>A0A1N6ZYS4</accession>
<dbReference type="PANTHER" id="PTHR30126">
    <property type="entry name" value="HTH-TYPE TRANSCRIPTIONAL REGULATOR"/>
    <property type="match status" value="1"/>
</dbReference>
<reference evidence="6" key="3">
    <citation type="submission" date="2017-03" db="EMBL/GenBank/DDBJ databases">
        <authorList>
            <person name="Dastager S.G."/>
            <person name="Neurgaonkar P.S."/>
            <person name="Dharne M.S."/>
        </authorList>
    </citation>
    <scope>NUCLEOTIDE SEQUENCE</scope>
    <source>
        <strain evidence="6">DSM 25145</strain>
    </source>
</reference>
<evidence type="ECO:0000256" key="4">
    <source>
        <dbReference type="ARBA" id="ARBA00023163"/>
    </source>
</evidence>
<feature type="domain" description="HTH lysR-type" evidence="5">
    <location>
        <begin position="1"/>
        <end position="58"/>
    </location>
</feature>
<dbReference type="EMBL" id="MWSK01000007">
    <property type="protein sequence ID" value="OXS75637.1"/>
    <property type="molecule type" value="Genomic_DNA"/>
</dbReference>
<comment type="similarity">
    <text evidence="1">Belongs to the LysR transcriptional regulatory family.</text>
</comment>
<keyword evidence="4" id="KW-0804">Transcription</keyword>
<evidence type="ECO:0000313" key="8">
    <source>
        <dbReference type="Proteomes" id="UP000186385"/>
    </source>
</evidence>
<proteinExistence type="inferred from homology"/>
<dbReference type="OrthoDB" id="9803735at2"/>
<evidence type="ECO:0000256" key="1">
    <source>
        <dbReference type="ARBA" id="ARBA00009437"/>
    </source>
</evidence>
<evidence type="ECO:0000256" key="2">
    <source>
        <dbReference type="ARBA" id="ARBA00023015"/>
    </source>
</evidence>
<keyword evidence="3" id="KW-0238">DNA-binding</keyword>
<dbReference type="STRING" id="1017273.SAMN05443094_1075"/>
<dbReference type="Pfam" id="PF00126">
    <property type="entry name" value="HTH_1"/>
    <property type="match status" value="1"/>
</dbReference>
<dbReference type="InterPro" id="IPR036388">
    <property type="entry name" value="WH-like_DNA-bd_sf"/>
</dbReference>
<dbReference type="GO" id="GO:0000976">
    <property type="term" value="F:transcription cis-regulatory region binding"/>
    <property type="evidence" value="ECO:0007669"/>
    <property type="project" value="TreeGrafter"/>
</dbReference>
<dbReference type="Pfam" id="PF03466">
    <property type="entry name" value="LysR_substrate"/>
    <property type="match status" value="1"/>
</dbReference>
<dbReference type="PANTHER" id="PTHR30126:SF64">
    <property type="entry name" value="HTH-TYPE TRANSCRIPTIONAL REGULATOR CITR"/>
    <property type="match status" value="1"/>
</dbReference>
<evidence type="ECO:0000313" key="7">
    <source>
        <dbReference type="EMBL" id="SIR31984.1"/>
    </source>
</evidence>
<dbReference type="EMBL" id="FTLX01000007">
    <property type="protein sequence ID" value="SIR31984.1"/>
    <property type="molecule type" value="Genomic_DNA"/>
</dbReference>
<dbReference type="GO" id="GO:0003700">
    <property type="term" value="F:DNA-binding transcription factor activity"/>
    <property type="evidence" value="ECO:0007669"/>
    <property type="project" value="InterPro"/>
</dbReference>
<sequence>MNIKWLETFVKAAKTENFRQASEELFLTQPAVTKQIKRLEQELDIQLFKRSGKAVKLTPEGTAFLKRAEKMTSCFQENMADFNEWRQGYTRTLSIACAPQIASSFLPELLNRFVSQFPYIDVYIDVAKSYEIGEKVSAGTADLGLARMPSAYMNTTSLKVNEEPVVLLGPLLEGADESFFWRITGS</sequence>
<evidence type="ECO:0000313" key="6">
    <source>
        <dbReference type="EMBL" id="OXS75637.1"/>
    </source>
</evidence>
<dbReference type="AlphaFoldDB" id="A0A1N6ZYS4"/>
<dbReference type="RefSeq" id="WP_052698396.1">
    <property type="nucleotide sequence ID" value="NZ_FTLX01000007.1"/>
</dbReference>